<gene>
    <name evidence="1" type="ORF">F945_01722</name>
</gene>
<protein>
    <recommendedName>
        <fullName evidence="3">Delta-aminolevulinic acid dehydratase</fullName>
    </recommendedName>
</protein>
<dbReference type="EMBL" id="ATGI01000022">
    <property type="protein sequence ID" value="EPF73843.1"/>
    <property type="molecule type" value="Genomic_DNA"/>
</dbReference>
<dbReference type="OrthoDB" id="4548730at2"/>
<proteinExistence type="predicted"/>
<accession>S3N5U7</accession>
<sequence length="193" mass="21756">MSKPIFNVFLAVGENCESEAYALRATLEYFGIQVSTRWIGRPNDLIDIISGNENLSHFDYLILSFHGDEQRFCLPKLGADIYTKNEPKSKFFSAKEIHKFGALNRMKIISSGCTLGAEPLAQAMLHAGAKLYIAPNDYIDGNASLMFLTHFFYQLTLGCSSQVAFNKASSINKETQLYRFYKAKKSSRDHENT</sequence>
<evidence type="ECO:0008006" key="3">
    <source>
        <dbReference type="Google" id="ProtNLM"/>
    </source>
</evidence>
<organism evidence="1 2">
    <name type="scientific">Acinetobacter rudis CIP 110305</name>
    <dbReference type="NCBI Taxonomy" id="421052"/>
    <lineage>
        <taxon>Bacteria</taxon>
        <taxon>Pseudomonadati</taxon>
        <taxon>Pseudomonadota</taxon>
        <taxon>Gammaproteobacteria</taxon>
        <taxon>Moraxellales</taxon>
        <taxon>Moraxellaceae</taxon>
        <taxon>Acinetobacter</taxon>
    </lineage>
</organism>
<dbReference type="PATRIC" id="fig|421052.3.peg.1678"/>
<dbReference type="Proteomes" id="UP000014568">
    <property type="component" value="Unassembled WGS sequence"/>
</dbReference>
<evidence type="ECO:0000313" key="2">
    <source>
        <dbReference type="Proteomes" id="UP000014568"/>
    </source>
</evidence>
<reference evidence="1 2" key="1">
    <citation type="submission" date="2013-06" db="EMBL/GenBank/DDBJ databases">
        <title>The Genome Sequence of Acinetobacter rudis CIP 110305.</title>
        <authorList>
            <consortium name="The Broad Institute Genome Sequencing Platform"/>
            <consortium name="The Broad Institute Genome Sequencing Center for Infectious Disease"/>
            <person name="Cerqueira G."/>
            <person name="Feldgarden M."/>
            <person name="Courvalin P."/>
            <person name="Perichon B."/>
            <person name="Grillot-Courvalin C."/>
            <person name="Clermont D."/>
            <person name="Rocha E."/>
            <person name="Yoon E.-J."/>
            <person name="Nemec A."/>
            <person name="Young S.K."/>
            <person name="Zeng Q."/>
            <person name="Gargeya S."/>
            <person name="Fitzgerald M."/>
            <person name="Abouelleil A."/>
            <person name="Alvarado L."/>
            <person name="Berlin A.M."/>
            <person name="Chapman S.B."/>
            <person name="Dewar J."/>
            <person name="Goldberg J."/>
            <person name="Griggs A."/>
            <person name="Gujja S."/>
            <person name="Hansen M."/>
            <person name="Howarth C."/>
            <person name="Imamovic A."/>
            <person name="Larimer J."/>
            <person name="McCowan C."/>
            <person name="Murphy C."/>
            <person name="Pearson M."/>
            <person name="Priest M."/>
            <person name="Roberts A."/>
            <person name="Saif S."/>
            <person name="Shea T."/>
            <person name="Sykes S."/>
            <person name="Wortman J."/>
            <person name="Nusbaum C."/>
            <person name="Birren B."/>
        </authorList>
    </citation>
    <scope>NUCLEOTIDE SEQUENCE [LARGE SCALE GENOMIC DNA]</scope>
    <source>
        <strain evidence="1 2">CIP 110305</strain>
    </source>
</reference>
<dbReference type="AlphaFoldDB" id="S3N5U7"/>
<evidence type="ECO:0000313" key="1">
    <source>
        <dbReference type="EMBL" id="EPF73843.1"/>
    </source>
</evidence>
<dbReference type="HOGENOM" id="CLU_116302_0_0_6"/>
<dbReference type="RefSeq" id="WP_016656129.1">
    <property type="nucleotide sequence ID" value="NZ_KE340353.1"/>
</dbReference>
<comment type="caution">
    <text evidence="1">The sequence shown here is derived from an EMBL/GenBank/DDBJ whole genome shotgun (WGS) entry which is preliminary data.</text>
</comment>
<dbReference type="eggNOG" id="ENOG502ZB1H">
    <property type="taxonomic scope" value="Bacteria"/>
</dbReference>
<name>S3N5U7_9GAMM</name>
<keyword evidence="2" id="KW-1185">Reference proteome</keyword>